<evidence type="ECO:0000313" key="7">
    <source>
        <dbReference type="EMBL" id="MBC6679188.1"/>
    </source>
</evidence>
<organism evidence="7 8">
    <name type="scientific">Zhenpiania hominis</name>
    <dbReference type="NCBI Taxonomy" id="2763644"/>
    <lineage>
        <taxon>Bacteria</taxon>
        <taxon>Bacillati</taxon>
        <taxon>Bacillota</taxon>
        <taxon>Clostridia</taxon>
        <taxon>Peptostreptococcales</taxon>
        <taxon>Anaerovoracaceae</taxon>
        <taxon>Zhenpiania</taxon>
    </lineage>
</organism>
<proteinExistence type="inferred from homology"/>
<reference evidence="7" key="1">
    <citation type="submission" date="2020-08" db="EMBL/GenBank/DDBJ databases">
        <title>Genome public.</title>
        <authorList>
            <person name="Liu C."/>
            <person name="Sun Q."/>
        </authorList>
    </citation>
    <scope>NUCLEOTIDE SEQUENCE</scope>
    <source>
        <strain evidence="7">BX12</strain>
    </source>
</reference>
<dbReference type="Gene3D" id="3.40.109.10">
    <property type="entry name" value="NADH Oxidase"/>
    <property type="match status" value="1"/>
</dbReference>
<protein>
    <submittedName>
        <fullName evidence="7">Nitroreductase family protein</fullName>
    </submittedName>
</protein>
<evidence type="ECO:0000313" key="8">
    <source>
        <dbReference type="Proteomes" id="UP000602647"/>
    </source>
</evidence>
<dbReference type="GO" id="GO:0016491">
    <property type="term" value="F:oxidoreductase activity"/>
    <property type="evidence" value="ECO:0007669"/>
    <property type="project" value="UniProtKB-KW"/>
</dbReference>
<keyword evidence="3" id="KW-0285">Flavoprotein</keyword>
<dbReference type="InterPro" id="IPR000415">
    <property type="entry name" value="Nitroreductase-like"/>
</dbReference>
<dbReference type="PANTHER" id="PTHR43673">
    <property type="entry name" value="NAD(P)H NITROREDUCTASE YDGI-RELATED"/>
    <property type="match status" value="1"/>
</dbReference>
<dbReference type="AlphaFoldDB" id="A0A923NHL9"/>
<evidence type="ECO:0000256" key="2">
    <source>
        <dbReference type="ARBA" id="ARBA00007118"/>
    </source>
</evidence>
<dbReference type="PANTHER" id="PTHR43673:SF2">
    <property type="entry name" value="NITROREDUCTASE"/>
    <property type="match status" value="1"/>
</dbReference>
<dbReference type="RefSeq" id="WP_187302291.1">
    <property type="nucleotide sequence ID" value="NZ_CBCTON010000008.1"/>
</dbReference>
<dbReference type="Pfam" id="PF00881">
    <property type="entry name" value="Nitroreductase"/>
    <property type="match status" value="2"/>
</dbReference>
<dbReference type="InterPro" id="IPR029479">
    <property type="entry name" value="Nitroreductase"/>
</dbReference>
<keyword evidence="8" id="KW-1185">Reference proteome</keyword>
<comment type="caution">
    <text evidence="7">The sequence shown here is derived from an EMBL/GenBank/DDBJ whole genome shotgun (WGS) entry which is preliminary data.</text>
</comment>
<dbReference type="EMBL" id="JACRYT010000003">
    <property type="protein sequence ID" value="MBC6679188.1"/>
    <property type="molecule type" value="Genomic_DNA"/>
</dbReference>
<keyword evidence="4" id="KW-0288">FMN</keyword>
<dbReference type="SUPFAM" id="SSF55469">
    <property type="entry name" value="FMN-dependent nitroreductase-like"/>
    <property type="match status" value="1"/>
</dbReference>
<comment type="cofactor">
    <cofactor evidence="1">
        <name>FMN</name>
        <dbReference type="ChEBI" id="CHEBI:58210"/>
    </cofactor>
</comment>
<evidence type="ECO:0000256" key="1">
    <source>
        <dbReference type="ARBA" id="ARBA00001917"/>
    </source>
</evidence>
<keyword evidence="5" id="KW-0560">Oxidoreductase</keyword>
<name>A0A923NHL9_9FIRM</name>
<sequence length="169" mass="18879">MNVTEAIRARRSIRKYKKGTVIPKEHIELILEAAMMAPSAGNTRPWEFIVIENRGILQKLTEINPYSRMLNTASAAILICARPELQSGICDGFWPQDCGAAAENLILQALELGYGTCWCGMYPIQHRVQKTQELLNITSVPYAVIALGVPDQQPQARGYYDPGRVSYIK</sequence>
<gene>
    <name evidence="7" type="ORF">H9L42_05030</name>
</gene>
<evidence type="ECO:0000256" key="3">
    <source>
        <dbReference type="ARBA" id="ARBA00022630"/>
    </source>
</evidence>
<feature type="domain" description="Nitroreductase" evidence="6">
    <location>
        <begin position="96"/>
        <end position="148"/>
    </location>
</feature>
<dbReference type="Proteomes" id="UP000602647">
    <property type="component" value="Unassembled WGS sequence"/>
</dbReference>
<comment type="similarity">
    <text evidence="2">Belongs to the nitroreductase family.</text>
</comment>
<evidence type="ECO:0000256" key="4">
    <source>
        <dbReference type="ARBA" id="ARBA00022643"/>
    </source>
</evidence>
<feature type="domain" description="Nitroreductase" evidence="6">
    <location>
        <begin position="7"/>
        <end position="62"/>
    </location>
</feature>
<dbReference type="CDD" id="cd02150">
    <property type="entry name" value="nitroreductase"/>
    <property type="match status" value="1"/>
</dbReference>
<evidence type="ECO:0000259" key="6">
    <source>
        <dbReference type="Pfam" id="PF00881"/>
    </source>
</evidence>
<evidence type="ECO:0000256" key="5">
    <source>
        <dbReference type="ARBA" id="ARBA00023002"/>
    </source>
</evidence>
<accession>A0A923NHL9</accession>